<proteinExistence type="predicted"/>
<organism evidence="1 2">
    <name type="scientific">Saccharopolyspora aridisoli</name>
    <dbReference type="NCBI Taxonomy" id="2530385"/>
    <lineage>
        <taxon>Bacteria</taxon>
        <taxon>Bacillati</taxon>
        <taxon>Actinomycetota</taxon>
        <taxon>Actinomycetes</taxon>
        <taxon>Pseudonocardiales</taxon>
        <taxon>Pseudonocardiaceae</taxon>
        <taxon>Saccharopolyspora</taxon>
    </lineage>
</organism>
<accession>A0A4R4UPZ8</accession>
<evidence type="ECO:0008006" key="3">
    <source>
        <dbReference type="Google" id="ProtNLM"/>
    </source>
</evidence>
<dbReference type="OrthoDB" id="3194419at2"/>
<dbReference type="Proteomes" id="UP000294744">
    <property type="component" value="Unassembled WGS sequence"/>
</dbReference>
<evidence type="ECO:0000313" key="2">
    <source>
        <dbReference type="Proteomes" id="UP000294744"/>
    </source>
</evidence>
<reference evidence="1 2" key="1">
    <citation type="submission" date="2019-03" db="EMBL/GenBank/DDBJ databases">
        <title>Draft genome sequences of novel Actinobacteria.</title>
        <authorList>
            <person name="Sahin N."/>
            <person name="Ay H."/>
            <person name="Saygin H."/>
        </authorList>
    </citation>
    <scope>NUCLEOTIDE SEQUENCE [LARGE SCALE GENOMIC DNA]</scope>
    <source>
        <strain evidence="1 2">16K404</strain>
    </source>
</reference>
<sequence length="368" mass="40056">MIDEWRVLVARTTTGQIVGDIRISDVPKFERRISDPGSYTVEVYLGTGANTAADLHEFTETGAYSWVVCYGDHVVQAGPVRTWQFTDSARTLSVSGAGIGSEFDRRVLRNPRGHTAITDPSEDLVLRDLSVRGLMGELVRANLAQRGYGLPIVLPEPEPGPESVTYYGYDLANVWERLRDLSTREDGPEFEFQPRLVDGGTRVEWVLDLGDPLLGARDTALVWDYGAAIGAIDLDIDGSRTPAARVWVKGAGGGRDLLTGVAAVDRPGTPPVDVVNTEHVSERRQDVLDSYARASLAAGQAPGTRWETHLRLDKPGSGLDDWALGDAPTIAISRHPWLADGIYRRRVTGFSDASATEIALDLDVMPPP</sequence>
<comment type="caution">
    <text evidence="1">The sequence shown here is derived from an EMBL/GenBank/DDBJ whole genome shotgun (WGS) entry which is preliminary data.</text>
</comment>
<evidence type="ECO:0000313" key="1">
    <source>
        <dbReference type="EMBL" id="TDC92346.1"/>
    </source>
</evidence>
<keyword evidence="2" id="KW-1185">Reference proteome</keyword>
<dbReference type="RefSeq" id="WP_132623169.1">
    <property type="nucleotide sequence ID" value="NZ_SMKV01000014.1"/>
</dbReference>
<gene>
    <name evidence="1" type="ORF">E1161_13310</name>
</gene>
<name>A0A4R4UPZ8_9PSEU</name>
<protein>
    <recommendedName>
        <fullName evidence="3">Minor tail protein</fullName>
    </recommendedName>
</protein>
<dbReference type="EMBL" id="SMKV01000014">
    <property type="protein sequence ID" value="TDC92346.1"/>
    <property type="molecule type" value="Genomic_DNA"/>
</dbReference>
<dbReference type="AlphaFoldDB" id="A0A4R4UPZ8"/>